<dbReference type="EMBL" id="JACVVK020000004">
    <property type="protein sequence ID" value="KAK7507701.1"/>
    <property type="molecule type" value="Genomic_DNA"/>
</dbReference>
<accession>A0ABD0M8C6</accession>
<dbReference type="Gene3D" id="2.30.30.40">
    <property type="entry name" value="SH3 Domains"/>
    <property type="match status" value="1"/>
</dbReference>
<dbReference type="Proteomes" id="UP001519460">
    <property type="component" value="Unassembled WGS sequence"/>
</dbReference>
<keyword evidence="1 2" id="KW-0728">SH3 domain</keyword>
<sequence length="214" mass="23098">MNINTCFHVCLQGLGDITVVIEDYTASGVGELSVKQGQQVEVVEAAPPVGPTQAPGDWVVIRTMPPDGADPSQGLVPMAVLKPIPILKGPGARNSMDLEETLGEGSAALNASSSPVTKRRSSFRKWLTNPVRKLSHGKIEKQGVPLLEASRLPKGEKRAIVNLLAEKVRIFISDFVLFLLVNFLRNELANSVTPKGVKRFTDKPEFVCLCVSSV</sequence>
<feature type="domain" description="SH3" evidence="3">
    <location>
        <begin position="13"/>
        <end position="86"/>
    </location>
</feature>
<evidence type="ECO:0000313" key="4">
    <source>
        <dbReference type="EMBL" id="KAK7507701.1"/>
    </source>
</evidence>
<protein>
    <recommendedName>
        <fullName evidence="3">SH3 domain-containing protein</fullName>
    </recommendedName>
</protein>
<keyword evidence="5" id="KW-1185">Reference proteome</keyword>
<dbReference type="InterPro" id="IPR001452">
    <property type="entry name" value="SH3_domain"/>
</dbReference>
<dbReference type="SUPFAM" id="SSF50044">
    <property type="entry name" value="SH3-domain"/>
    <property type="match status" value="1"/>
</dbReference>
<name>A0ABD0M8C6_9CAEN</name>
<gene>
    <name evidence="4" type="ORF">BaRGS_00001636</name>
</gene>
<proteinExistence type="predicted"/>
<evidence type="ECO:0000259" key="3">
    <source>
        <dbReference type="PROSITE" id="PS50002"/>
    </source>
</evidence>
<evidence type="ECO:0000313" key="5">
    <source>
        <dbReference type="Proteomes" id="UP001519460"/>
    </source>
</evidence>
<dbReference type="Pfam" id="PF07653">
    <property type="entry name" value="SH3_2"/>
    <property type="match status" value="1"/>
</dbReference>
<organism evidence="4 5">
    <name type="scientific">Batillaria attramentaria</name>
    <dbReference type="NCBI Taxonomy" id="370345"/>
    <lineage>
        <taxon>Eukaryota</taxon>
        <taxon>Metazoa</taxon>
        <taxon>Spiralia</taxon>
        <taxon>Lophotrochozoa</taxon>
        <taxon>Mollusca</taxon>
        <taxon>Gastropoda</taxon>
        <taxon>Caenogastropoda</taxon>
        <taxon>Sorbeoconcha</taxon>
        <taxon>Cerithioidea</taxon>
        <taxon>Batillariidae</taxon>
        <taxon>Batillaria</taxon>
    </lineage>
</organism>
<dbReference type="AlphaFoldDB" id="A0ABD0M8C6"/>
<dbReference type="InterPro" id="IPR036028">
    <property type="entry name" value="SH3-like_dom_sf"/>
</dbReference>
<evidence type="ECO:0000256" key="2">
    <source>
        <dbReference type="PROSITE-ProRule" id="PRU00192"/>
    </source>
</evidence>
<reference evidence="4 5" key="1">
    <citation type="journal article" date="2023" name="Sci. Data">
        <title>Genome assembly of the Korean intertidal mud-creeper Batillaria attramentaria.</title>
        <authorList>
            <person name="Patra A.K."/>
            <person name="Ho P.T."/>
            <person name="Jun S."/>
            <person name="Lee S.J."/>
            <person name="Kim Y."/>
            <person name="Won Y.J."/>
        </authorList>
    </citation>
    <scope>NUCLEOTIDE SEQUENCE [LARGE SCALE GENOMIC DNA]</scope>
    <source>
        <strain evidence="4">Wonlab-2016</strain>
    </source>
</reference>
<evidence type="ECO:0000256" key="1">
    <source>
        <dbReference type="ARBA" id="ARBA00022443"/>
    </source>
</evidence>
<comment type="caution">
    <text evidence="4">The sequence shown here is derived from an EMBL/GenBank/DDBJ whole genome shotgun (WGS) entry which is preliminary data.</text>
</comment>
<dbReference type="PROSITE" id="PS50002">
    <property type="entry name" value="SH3"/>
    <property type="match status" value="1"/>
</dbReference>